<sequence>MTRRFLRLVVGSALLFSGVVNAQQFPMLDEVAGKIVQKYQNSTCEQLWQEKSQKQGQPKSPSEQRAVQLLRTDPQMRAEFINRVAAPIANKMFECGMIP</sequence>
<keyword evidence="3" id="KW-1185">Reference proteome</keyword>
<reference evidence="2 3" key="1">
    <citation type="submission" date="2019-08" db="EMBL/GenBank/DDBJ databases">
        <title>Paraburkholderia sp. DCY113.</title>
        <authorList>
            <person name="Kang J."/>
        </authorList>
    </citation>
    <scope>NUCLEOTIDE SEQUENCE [LARGE SCALE GENOMIC DNA]</scope>
    <source>
        <strain evidence="2 3">DCY113</strain>
    </source>
</reference>
<accession>A0A5B0G6C9</accession>
<feature type="signal peptide" evidence="1">
    <location>
        <begin position="1"/>
        <end position="22"/>
    </location>
</feature>
<evidence type="ECO:0000256" key="1">
    <source>
        <dbReference type="SAM" id="SignalP"/>
    </source>
</evidence>
<keyword evidence="1" id="KW-0732">Signal</keyword>
<dbReference type="AlphaFoldDB" id="A0A5B0G6C9"/>
<dbReference type="Proteomes" id="UP000325273">
    <property type="component" value="Unassembled WGS sequence"/>
</dbReference>
<evidence type="ECO:0000313" key="2">
    <source>
        <dbReference type="EMBL" id="KAA0997479.1"/>
    </source>
</evidence>
<comment type="caution">
    <text evidence="2">The sequence shown here is derived from an EMBL/GenBank/DDBJ whole genome shotgun (WGS) entry which is preliminary data.</text>
</comment>
<feature type="chain" id="PRO_5023028451" evidence="1">
    <location>
        <begin position="23"/>
        <end position="99"/>
    </location>
</feature>
<proteinExistence type="predicted"/>
<evidence type="ECO:0000313" key="3">
    <source>
        <dbReference type="Proteomes" id="UP000325273"/>
    </source>
</evidence>
<name>A0A5B0G6C9_9BURK</name>
<organism evidence="2 3">
    <name type="scientific">Paraburkholderia panacisoli</name>
    <dbReference type="NCBI Taxonomy" id="2603818"/>
    <lineage>
        <taxon>Bacteria</taxon>
        <taxon>Pseudomonadati</taxon>
        <taxon>Pseudomonadota</taxon>
        <taxon>Betaproteobacteria</taxon>
        <taxon>Burkholderiales</taxon>
        <taxon>Burkholderiaceae</taxon>
        <taxon>Paraburkholderia</taxon>
    </lineage>
</organism>
<dbReference type="EMBL" id="VTUZ01000085">
    <property type="protein sequence ID" value="KAA0997479.1"/>
    <property type="molecule type" value="Genomic_DNA"/>
</dbReference>
<protein>
    <submittedName>
        <fullName evidence="2">Uncharacterized protein</fullName>
    </submittedName>
</protein>
<gene>
    <name evidence="2" type="ORF">FVF58_49100</name>
</gene>